<protein>
    <submittedName>
        <fullName evidence="1">Uncharacterized protein</fullName>
    </submittedName>
</protein>
<name>A0A9J5WVY6_SOLCO</name>
<dbReference type="EMBL" id="JACXVP010000010">
    <property type="protein sequence ID" value="KAG5579979.1"/>
    <property type="molecule type" value="Genomic_DNA"/>
</dbReference>
<gene>
    <name evidence="1" type="ORF">H5410_050606</name>
</gene>
<proteinExistence type="predicted"/>
<dbReference type="Proteomes" id="UP000824120">
    <property type="component" value="Chromosome 10"/>
</dbReference>
<organism evidence="1 2">
    <name type="scientific">Solanum commersonii</name>
    <name type="common">Commerson's wild potato</name>
    <name type="synonym">Commerson's nightshade</name>
    <dbReference type="NCBI Taxonomy" id="4109"/>
    <lineage>
        <taxon>Eukaryota</taxon>
        <taxon>Viridiplantae</taxon>
        <taxon>Streptophyta</taxon>
        <taxon>Embryophyta</taxon>
        <taxon>Tracheophyta</taxon>
        <taxon>Spermatophyta</taxon>
        <taxon>Magnoliopsida</taxon>
        <taxon>eudicotyledons</taxon>
        <taxon>Gunneridae</taxon>
        <taxon>Pentapetalae</taxon>
        <taxon>asterids</taxon>
        <taxon>lamiids</taxon>
        <taxon>Solanales</taxon>
        <taxon>Solanaceae</taxon>
        <taxon>Solanoideae</taxon>
        <taxon>Solaneae</taxon>
        <taxon>Solanum</taxon>
    </lineage>
</organism>
<dbReference type="AlphaFoldDB" id="A0A9J5WVY6"/>
<comment type="caution">
    <text evidence="1">The sequence shown here is derived from an EMBL/GenBank/DDBJ whole genome shotgun (WGS) entry which is preliminary data.</text>
</comment>
<sequence length="341" mass="39761">MKPLSVEDFLGGEEDYKEKTSDKINKISEKYSRKLVQRMYYYPRPTPQDVLLEEHEHKEIYEWNIDENFTHFNVFWECRNLFLGLKFIKPIEKLLRKDISISSEIAPPFIEPSGDDCFDHYNYLHIGMVQIAVKPLTLKGLPETFFPGSELISLSYRIYFKLLSTLNPRYFPTSWTLNSVISPNQLTYAVTNSDFSHISQNPDRRICIQFSDNRYAPHRQSFSNNKLMSYVNHSFNRQSLSSRRLMPAIHHISLVEPIYGLARDRTAALHTIASDSNSVVEKVKIDPRTNTVKVIMMFLIRIFLLSPKWSLTPTIMIPHQLDISPGSLARKHIQKEIFDGK</sequence>
<accession>A0A9J5WVY6</accession>
<keyword evidence="2" id="KW-1185">Reference proteome</keyword>
<evidence type="ECO:0000313" key="1">
    <source>
        <dbReference type="EMBL" id="KAG5579979.1"/>
    </source>
</evidence>
<reference evidence="1 2" key="1">
    <citation type="submission" date="2020-09" db="EMBL/GenBank/DDBJ databases">
        <title>De no assembly of potato wild relative species, Solanum commersonii.</title>
        <authorList>
            <person name="Cho K."/>
        </authorList>
    </citation>
    <scope>NUCLEOTIDE SEQUENCE [LARGE SCALE GENOMIC DNA]</scope>
    <source>
        <strain evidence="1">LZ3.2</strain>
        <tissue evidence="1">Leaf</tissue>
    </source>
</reference>
<dbReference type="OrthoDB" id="1436172at2759"/>
<evidence type="ECO:0000313" key="2">
    <source>
        <dbReference type="Proteomes" id="UP000824120"/>
    </source>
</evidence>